<dbReference type="AlphaFoldDB" id="A0A0R2RK11"/>
<dbReference type="EMBL" id="LIBO01000280">
    <property type="protein sequence ID" value="KRO60531.1"/>
    <property type="molecule type" value="Genomic_DNA"/>
</dbReference>
<organism evidence="2 3">
    <name type="scientific">Verrucomicrobia subdivision 6 bacterium BACL9 MAG-120507-bin52</name>
    <dbReference type="NCBI Taxonomy" id="1655590"/>
    <lineage>
        <taxon>Bacteria</taxon>
        <taxon>Pseudomonadati</taxon>
        <taxon>Verrucomicrobiota</taxon>
        <taxon>Verrucomicrobiia</taxon>
        <taxon>Verrucomicrobiales</taxon>
        <taxon>Verrucomicrobia subdivision 6</taxon>
    </lineage>
</organism>
<comment type="caution">
    <text evidence="2">The sequence shown here is derived from an EMBL/GenBank/DDBJ whole genome shotgun (WGS) entry which is preliminary data.</text>
</comment>
<evidence type="ECO:0000256" key="1">
    <source>
        <dbReference type="SAM" id="MobiDB-lite"/>
    </source>
</evidence>
<accession>A0A0R2RK11</accession>
<feature type="region of interest" description="Disordered" evidence="1">
    <location>
        <begin position="112"/>
        <end position="137"/>
    </location>
</feature>
<feature type="compositionally biased region" description="Basic and acidic residues" evidence="1">
    <location>
        <begin position="119"/>
        <end position="137"/>
    </location>
</feature>
<protein>
    <submittedName>
        <fullName evidence="2">Uncharacterized protein</fullName>
    </submittedName>
</protein>
<name>A0A0R2RK11_9BACT</name>
<proteinExistence type="predicted"/>
<evidence type="ECO:0000313" key="3">
    <source>
        <dbReference type="Proteomes" id="UP000051269"/>
    </source>
</evidence>
<dbReference type="Proteomes" id="UP000051269">
    <property type="component" value="Unassembled WGS sequence"/>
</dbReference>
<reference evidence="2 3" key="1">
    <citation type="submission" date="2015-10" db="EMBL/GenBank/DDBJ databases">
        <title>Metagenome-Assembled Genomes uncover a global brackish microbiome.</title>
        <authorList>
            <person name="Hugerth L.W."/>
            <person name="Larsson J."/>
            <person name="Alneberg J."/>
            <person name="Lindh M.V."/>
            <person name="Legrand C."/>
            <person name="Pinhassi J."/>
            <person name="Andersson A.F."/>
        </authorList>
    </citation>
    <scope>NUCLEOTIDE SEQUENCE [LARGE SCALE GENOMIC DNA]</scope>
    <source>
        <strain evidence="2">BACL18 MAG-120507-bin52</strain>
    </source>
</reference>
<evidence type="ECO:0000313" key="2">
    <source>
        <dbReference type="EMBL" id="KRO60531.1"/>
    </source>
</evidence>
<gene>
    <name evidence="2" type="ORF">ABR82_07315</name>
</gene>
<sequence length="137" mass="14448">MPPVSGGGSFGWSGESVLIEPKAEVIVFERVGRGGEKIPDIGFALLEFFEEWREPAWELAALGGEGGKPHLPVESGLERGDLGWESIGRAGFVGKEDGLPIESVGTAFEGEFGAASGHNGEESVARGEMPRGERVLP</sequence>